<dbReference type="AlphaFoldDB" id="A0A9J5XSG5"/>
<evidence type="ECO:0000313" key="1">
    <source>
        <dbReference type="EMBL" id="KAG5591243.1"/>
    </source>
</evidence>
<gene>
    <name evidence="1" type="ORF">H5410_041757</name>
</gene>
<proteinExistence type="predicted"/>
<evidence type="ECO:0000313" key="2">
    <source>
        <dbReference type="Proteomes" id="UP000824120"/>
    </source>
</evidence>
<accession>A0A9J5XSG5</accession>
<comment type="caution">
    <text evidence="1">The sequence shown here is derived from an EMBL/GenBank/DDBJ whole genome shotgun (WGS) entry which is preliminary data.</text>
</comment>
<sequence>MVKNNKSIVKVAGYDFSDEDETRGDGWVRVEIEVEAGGRLTEDSDCASSFKSISGRTLLITPSKSYVVDVVAFSNCRILVEEFS</sequence>
<protein>
    <submittedName>
        <fullName evidence="1">Uncharacterized protein</fullName>
    </submittedName>
</protein>
<dbReference type="EMBL" id="JACXVP010000008">
    <property type="protein sequence ID" value="KAG5591243.1"/>
    <property type="molecule type" value="Genomic_DNA"/>
</dbReference>
<dbReference type="Proteomes" id="UP000824120">
    <property type="component" value="Chromosome 8"/>
</dbReference>
<reference evidence="1 2" key="1">
    <citation type="submission" date="2020-09" db="EMBL/GenBank/DDBJ databases">
        <title>De no assembly of potato wild relative species, Solanum commersonii.</title>
        <authorList>
            <person name="Cho K."/>
        </authorList>
    </citation>
    <scope>NUCLEOTIDE SEQUENCE [LARGE SCALE GENOMIC DNA]</scope>
    <source>
        <strain evidence="1">LZ3.2</strain>
        <tissue evidence="1">Leaf</tissue>
    </source>
</reference>
<organism evidence="1 2">
    <name type="scientific">Solanum commersonii</name>
    <name type="common">Commerson's wild potato</name>
    <name type="synonym">Commerson's nightshade</name>
    <dbReference type="NCBI Taxonomy" id="4109"/>
    <lineage>
        <taxon>Eukaryota</taxon>
        <taxon>Viridiplantae</taxon>
        <taxon>Streptophyta</taxon>
        <taxon>Embryophyta</taxon>
        <taxon>Tracheophyta</taxon>
        <taxon>Spermatophyta</taxon>
        <taxon>Magnoliopsida</taxon>
        <taxon>eudicotyledons</taxon>
        <taxon>Gunneridae</taxon>
        <taxon>Pentapetalae</taxon>
        <taxon>asterids</taxon>
        <taxon>lamiids</taxon>
        <taxon>Solanales</taxon>
        <taxon>Solanaceae</taxon>
        <taxon>Solanoideae</taxon>
        <taxon>Solaneae</taxon>
        <taxon>Solanum</taxon>
    </lineage>
</organism>
<keyword evidence="2" id="KW-1185">Reference proteome</keyword>
<name>A0A9J5XSG5_SOLCO</name>